<dbReference type="InterPro" id="IPR012341">
    <property type="entry name" value="6hp_glycosidase-like_sf"/>
</dbReference>
<comment type="caution">
    <text evidence="4">The sequence shown here is derived from an EMBL/GenBank/DDBJ whole genome shotgun (WGS) entry which is preliminary data.</text>
</comment>
<dbReference type="PIRSF" id="PIRSF007663">
    <property type="entry name" value="UCP007663"/>
    <property type="match status" value="1"/>
</dbReference>
<dbReference type="PANTHER" id="PTHR31084">
    <property type="entry name" value="ALPHA-L-FUCOSIDASE 2"/>
    <property type="match status" value="1"/>
</dbReference>
<feature type="domain" description="Alpha fucosidase A-like C-terminal" evidence="2">
    <location>
        <begin position="698"/>
        <end position="757"/>
    </location>
</feature>
<keyword evidence="4" id="KW-0378">Hydrolase</keyword>
<dbReference type="PANTHER" id="PTHR31084:SF0">
    <property type="entry name" value="ALPHA-L-FUCOSIDASE 2"/>
    <property type="match status" value="1"/>
</dbReference>
<gene>
    <name evidence="4" type="ORF">DW712_11645</name>
</gene>
<dbReference type="InterPro" id="IPR027414">
    <property type="entry name" value="GH95_N_dom"/>
</dbReference>
<dbReference type="AlphaFoldDB" id="A0A414L9X2"/>
<dbReference type="Pfam" id="PF14498">
    <property type="entry name" value="Glyco_hyd_65N_2"/>
    <property type="match status" value="1"/>
</dbReference>
<sequence length="822" mass="92991">MKKNLFVLFVILLCSIFVRAEDLKLWYKSPATTWVEALPLGNSRLGVMVYGGTATEELQLNEETVWGGSPYRNDNPNAFAALPKVRNLIFEGQYEEARLLMESEFRTRHNGMPYQTVGSLMLHFPGHEIVTDYYRDLDLARAVATTRYKVNGTTYTREVFSSFTDNVIIVHLTADKPEAITFKLEYKTPLVDPSTKKVDKKLVLRAKSGSHEGIEGKVRLETQTQVLADGGKLKITDSNIVVEKASTATIYISAATNFINYQNINGNESKKATSYLAKALKQTYNKALVKHITFYQKFFSRVSFTLPVTEASKLDTKTRIMNFNNGEDPSLATLLFQFGRYLLISSSQPGGQPANLQGIWNDKLKAPWDGKYTININTEMNYWPAEVTNLSEMHEPLVQLVKELSQSGQETARVMYGCRGWVTHHNTDIWRCTGPVDRVIYGVWPNGGAWLSTHLWQRYLYNGSDKYLMDIYPAMKGIADFYLDFLTKHPKYGWMVTVPSCSPENAPKAADGTKGSTITAGCTMDNQIAFDVLNNVLAAARILNQPISYQDSLKEMINSLAPMQIGQYNQLQEWLEDLDSPIDKHRHTSHLYGLFPSNQISPYTDPFLFQAAKNSLLQRGDRATGWSIGWKINLWARLQDGNHAFLIINNMLKLLPSDEHKKEYPEGRTYPNLFDAHPPFQIDGNFGYTAGIAEMLMQSHDGAVHLLPALPDVWNKGSIKGLVARGGFEIDMHWDGAQLYKARIHSRLGGNLRLRSYIPLRGAGLREAKGENSNPLFFKAKIKKPLISKEIKNPQFPVLHKIYEYDLMTEEGKEYLIERGSL</sequence>
<dbReference type="Pfam" id="PF21307">
    <property type="entry name" value="Glyco_hydro_95_C"/>
    <property type="match status" value="1"/>
</dbReference>
<dbReference type="GO" id="GO:0004560">
    <property type="term" value="F:alpha-L-fucosidase activity"/>
    <property type="evidence" value="ECO:0007669"/>
    <property type="project" value="InterPro"/>
</dbReference>
<organism evidence="4 5">
    <name type="scientific">Bacteroides intestinalis</name>
    <dbReference type="NCBI Taxonomy" id="329854"/>
    <lineage>
        <taxon>Bacteria</taxon>
        <taxon>Pseudomonadati</taxon>
        <taxon>Bacteroidota</taxon>
        <taxon>Bacteroidia</taxon>
        <taxon>Bacteroidales</taxon>
        <taxon>Bacteroidaceae</taxon>
        <taxon>Bacteroides</taxon>
    </lineage>
</organism>
<dbReference type="Gene3D" id="1.50.10.10">
    <property type="match status" value="1"/>
</dbReference>
<dbReference type="InterPro" id="IPR016518">
    <property type="entry name" value="Alpha-L-fucosidase"/>
</dbReference>
<evidence type="ECO:0000259" key="2">
    <source>
        <dbReference type="Pfam" id="PF21307"/>
    </source>
</evidence>
<dbReference type="InterPro" id="IPR054363">
    <property type="entry name" value="GH95_cat"/>
</dbReference>
<evidence type="ECO:0000313" key="5">
    <source>
        <dbReference type="Proteomes" id="UP000285650"/>
    </source>
</evidence>
<dbReference type="RefSeq" id="WP_118222174.1">
    <property type="nucleotide sequence ID" value="NZ_JADNIJ010000025.1"/>
</dbReference>
<dbReference type="GO" id="GO:0005975">
    <property type="term" value="P:carbohydrate metabolic process"/>
    <property type="evidence" value="ECO:0007669"/>
    <property type="project" value="InterPro"/>
</dbReference>
<dbReference type="SUPFAM" id="SSF48208">
    <property type="entry name" value="Six-hairpin glycosidases"/>
    <property type="match status" value="1"/>
</dbReference>
<dbReference type="InterPro" id="IPR008928">
    <property type="entry name" value="6-hairpin_glycosidase_sf"/>
</dbReference>
<accession>A0A414L9X2</accession>
<protein>
    <submittedName>
        <fullName evidence="4">Glycoside hydrolase family 95 protein</fullName>
    </submittedName>
</protein>
<dbReference type="EMBL" id="QSKV01000007">
    <property type="protein sequence ID" value="RHE91450.1"/>
    <property type="molecule type" value="Genomic_DNA"/>
</dbReference>
<evidence type="ECO:0000259" key="1">
    <source>
        <dbReference type="Pfam" id="PF14498"/>
    </source>
</evidence>
<evidence type="ECO:0000259" key="3">
    <source>
        <dbReference type="Pfam" id="PF22124"/>
    </source>
</evidence>
<dbReference type="InterPro" id="IPR049053">
    <property type="entry name" value="AFCA-like_C"/>
</dbReference>
<dbReference type="Pfam" id="PF22124">
    <property type="entry name" value="Glyco_hydro_95_cat"/>
    <property type="match status" value="1"/>
</dbReference>
<feature type="domain" description="Glycosyl hydrolase family 95 catalytic" evidence="3">
    <location>
        <begin position="284"/>
        <end position="696"/>
    </location>
</feature>
<name>A0A414L9X2_9BACE</name>
<proteinExistence type="predicted"/>
<evidence type="ECO:0000313" key="4">
    <source>
        <dbReference type="EMBL" id="RHE91450.1"/>
    </source>
</evidence>
<feature type="domain" description="Glycosyl hydrolase family 95 N-terminal" evidence="1">
    <location>
        <begin position="25"/>
        <end position="260"/>
    </location>
</feature>
<reference evidence="4 5" key="1">
    <citation type="submission" date="2018-08" db="EMBL/GenBank/DDBJ databases">
        <title>A genome reference for cultivated species of the human gut microbiota.</title>
        <authorList>
            <person name="Zou Y."/>
            <person name="Xue W."/>
            <person name="Luo G."/>
        </authorList>
    </citation>
    <scope>NUCLEOTIDE SEQUENCE [LARGE SCALE GENOMIC DNA]</scope>
    <source>
        <strain evidence="4 5">AM27-17</strain>
    </source>
</reference>
<dbReference type="Proteomes" id="UP000285650">
    <property type="component" value="Unassembled WGS sequence"/>
</dbReference>